<feature type="transmembrane region" description="Helical" evidence="8">
    <location>
        <begin position="184"/>
        <end position="206"/>
    </location>
</feature>
<dbReference type="PANTHER" id="PTHR12892">
    <property type="entry name" value="FGF RECEPTOR ACTIVATING PROTEIN 1"/>
    <property type="match status" value="1"/>
</dbReference>
<feature type="transmembrane region" description="Helical" evidence="8">
    <location>
        <begin position="246"/>
        <end position="272"/>
    </location>
</feature>
<accession>A0A8J2NZA5</accession>
<organism evidence="10 11">
    <name type="scientific">Allacma fusca</name>
    <dbReference type="NCBI Taxonomy" id="39272"/>
    <lineage>
        <taxon>Eukaryota</taxon>
        <taxon>Metazoa</taxon>
        <taxon>Ecdysozoa</taxon>
        <taxon>Arthropoda</taxon>
        <taxon>Hexapoda</taxon>
        <taxon>Collembola</taxon>
        <taxon>Symphypleona</taxon>
        <taxon>Sminthuridae</taxon>
        <taxon>Allacma</taxon>
    </lineage>
</organism>
<dbReference type="GO" id="GO:0000139">
    <property type="term" value="C:Golgi membrane"/>
    <property type="evidence" value="ECO:0007669"/>
    <property type="project" value="UniProtKB-SubCell"/>
</dbReference>
<dbReference type="GO" id="GO:0005789">
    <property type="term" value="C:endoplasmic reticulum membrane"/>
    <property type="evidence" value="ECO:0007669"/>
    <property type="project" value="TreeGrafter"/>
</dbReference>
<feature type="transmembrane region" description="Helical" evidence="8">
    <location>
        <begin position="127"/>
        <end position="149"/>
    </location>
</feature>
<dbReference type="InterPro" id="IPR039545">
    <property type="entry name" value="PGAP2"/>
</dbReference>
<evidence type="ECO:0000256" key="7">
    <source>
        <dbReference type="ARBA" id="ARBA00023136"/>
    </source>
</evidence>
<dbReference type="GO" id="GO:0006506">
    <property type="term" value="P:GPI anchor biosynthetic process"/>
    <property type="evidence" value="ECO:0007669"/>
    <property type="project" value="UniProtKB-KW"/>
</dbReference>
<evidence type="ECO:0000313" key="10">
    <source>
        <dbReference type="EMBL" id="CAG7726110.1"/>
    </source>
</evidence>
<evidence type="ECO:0000256" key="8">
    <source>
        <dbReference type="SAM" id="Phobius"/>
    </source>
</evidence>
<keyword evidence="6" id="KW-0333">Golgi apparatus</keyword>
<comment type="caution">
    <text evidence="10">The sequence shown here is derived from an EMBL/GenBank/DDBJ whole genome shotgun (WGS) entry which is preliminary data.</text>
</comment>
<dbReference type="Proteomes" id="UP000708208">
    <property type="component" value="Unassembled WGS sequence"/>
</dbReference>
<dbReference type="Pfam" id="PF10277">
    <property type="entry name" value="Frag1"/>
    <property type="match status" value="1"/>
</dbReference>
<feature type="transmembrane region" description="Helical" evidence="8">
    <location>
        <begin position="321"/>
        <end position="344"/>
    </location>
</feature>
<dbReference type="OrthoDB" id="68581at2759"/>
<keyword evidence="5 8" id="KW-1133">Transmembrane helix</keyword>
<feature type="transmembrane region" description="Helical" evidence="8">
    <location>
        <begin position="218"/>
        <end position="240"/>
    </location>
</feature>
<evidence type="ECO:0000256" key="5">
    <source>
        <dbReference type="ARBA" id="ARBA00022989"/>
    </source>
</evidence>
<evidence type="ECO:0000256" key="6">
    <source>
        <dbReference type="ARBA" id="ARBA00023034"/>
    </source>
</evidence>
<evidence type="ECO:0000313" key="11">
    <source>
        <dbReference type="Proteomes" id="UP000708208"/>
    </source>
</evidence>
<evidence type="ECO:0000256" key="4">
    <source>
        <dbReference type="ARBA" id="ARBA00022692"/>
    </source>
</evidence>
<name>A0A8J2NZA5_9HEXA</name>
<protein>
    <recommendedName>
        <fullName evidence="9">CWH43-like N-terminal domain-containing protein</fullName>
    </recommendedName>
</protein>
<dbReference type="PANTHER" id="PTHR12892:SF11">
    <property type="entry name" value="POST-GPI ATTACHMENT TO PROTEINS FACTOR 2"/>
    <property type="match status" value="1"/>
</dbReference>
<comment type="subcellular location">
    <subcellularLocation>
        <location evidence="1">Golgi apparatus membrane</location>
        <topology evidence="1">Multi-pass membrane protein</topology>
    </subcellularLocation>
</comment>
<dbReference type="EMBL" id="CAJVCH010130906">
    <property type="protein sequence ID" value="CAG7726110.1"/>
    <property type="molecule type" value="Genomic_DNA"/>
</dbReference>
<evidence type="ECO:0000259" key="9">
    <source>
        <dbReference type="Pfam" id="PF10277"/>
    </source>
</evidence>
<gene>
    <name evidence="10" type="ORF">AFUS01_LOCUS15038</name>
</gene>
<comment type="similarity">
    <text evidence="2">Belongs to the PGAP2 family.</text>
</comment>
<keyword evidence="11" id="KW-1185">Reference proteome</keyword>
<feature type="domain" description="CWH43-like N-terminal" evidence="9">
    <location>
        <begin position="127"/>
        <end position="346"/>
    </location>
</feature>
<keyword evidence="4 8" id="KW-0812">Transmembrane</keyword>
<feature type="transmembrane region" description="Helical" evidence="8">
    <location>
        <begin position="292"/>
        <end position="309"/>
    </location>
</feature>
<keyword evidence="7 8" id="KW-0472">Membrane</keyword>
<evidence type="ECO:0000256" key="2">
    <source>
        <dbReference type="ARBA" id="ARBA00007414"/>
    </source>
</evidence>
<proteinExistence type="inferred from homology"/>
<reference evidence="10" key="1">
    <citation type="submission" date="2021-06" db="EMBL/GenBank/DDBJ databases">
        <authorList>
            <person name="Hodson N. C."/>
            <person name="Mongue J. A."/>
            <person name="Jaron S. K."/>
        </authorList>
    </citation>
    <scope>NUCLEOTIDE SEQUENCE</scope>
</reference>
<keyword evidence="3" id="KW-0337">GPI-anchor biosynthesis</keyword>
<sequence length="360" mass="41165">MDVKFRVDLSGVPTLRGLSFTSAFIKYSSLSYYQSHTHTPLRFLFGKSGGSNVVNYEVTLCLQKMYTLVLRIGSVIYHKYGRIRSKSTRMSYKLAKQLSIQDLPAETGTILPKHGGIRLELQIRNNWLILTKVALPLFGFFFSIFWAILQEPTRLVECSAENQVALNILPTVSQATGNLYLSNIVWNVCITISTILNVFYAFLELSKLNFLVNKKYQALVMLVLVFRVTWAGGVIGLSYVTSTDNLLVHSMFLGLFLVFSNLFMILNCYLLYKCRVIPCGSEEEELSQKWKFRLMILSLIVTPMLPYFYMRHMTSCEDFVYSVFAFLEYVIVLCTLGYTSLALYDYNDMVFEFALASKTG</sequence>
<dbReference type="InterPro" id="IPR019402">
    <property type="entry name" value="CWH43_N"/>
</dbReference>
<dbReference type="AlphaFoldDB" id="A0A8J2NZA5"/>
<evidence type="ECO:0000256" key="3">
    <source>
        <dbReference type="ARBA" id="ARBA00022502"/>
    </source>
</evidence>
<evidence type="ECO:0000256" key="1">
    <source>
        <dbReference type="ARBA" id="ARBA00004653"/>
    </source>
</evidence>